<name>A0AC61MU04_9FIRM</name>
<accession>A0AC61MU04</accession>
<dbReference type="Proteomes" id="UP000595814">
    <property type="component" value="Chromosome"/>
</dbReference>
<evidence type="ECO:0000313" key="1">
    <source>
        <dbReference type="EMBL" id="QQK08130.1"/>
    </source>
</evidence>
<evidence type="ECO:0000313" key="2">
    <source>
        <dbReference type="Proteomes" id="UP000595814"/>
    </source>
</evidence>
<organism evidence="1 2">
    <name type="scientific">Miniphocaeibacter halophilus</name>
    <dbReference type="NCBI Taxonomy" id="2931922"/>
    <lineage>
        <taxon>Bacteria</taxon>
        <taxon>Bacillati</taxon>
        <taxon>Bacillota</taxon>
        <taxon>Tissierellia</taxon>
        <taxon>Tissierellales</taxon>
        <taxon>Peptoniphilaceae</taxon>
        <taxon>Miniphocaeibacter</taxon>
    </lineage>
</organism>
<dbReference type="EC" id="4.2.1.10" evidence="1"/>
<keyword evidence="1" id="KW-0456">Lyase</keyword>
<proteinExistence type="predicted"/>
<gene>
    <name evidence="1" type="primary">aroQ</name>
    <name evidence="1" type="ORF">JFY71_00930</name>
</gene>
<protein>
    <submittedName>
        <fullName evidence="1">Type II 3-dehydroquinate dehydratase</fullName>
        <ecNumber evidence="1">4.2.1.10</ecNumber>
    </submittedName>
</protein>
<keyword evidence="2" id="KW-1185">Reference proteome</keyword>
<sequence length="143" mass="16189">MKILVINGPNINMLGIREPEIYGRETYDDLIAYIKEETKLLNIKVSFYQSNHEGNLVDKIQESYGKYDGIVINPAAYTHTSVALLDVVKAVGIPTVEVHISDPDSRDEFRKISYIRQACVTTIKGKGFKGYIEAIEYLVKHHS</sequence>
<reference evidence="1 2" key="1">
    <citation type="journal article" date="2022" name="Int. J. Syst. Evol. Microbiol.">
        <title>Miniphocaeibacter halophilus sp. nov., an ammonium-tolerant acetate-producing bacterium isolated from a biogas system.</title>
        <authorList>
            <person name="Schnurer A."/>
            <person name="Singh A."/>
            <person name="Bi S."/>
            <person name="Qiao W."/>
            <person name="Westerholm M."/>
        </authorList>
    </citation>
    <scope>NUCLEOTIDE SEQUENCE [LARGE SCALE GENOMIC DNA]</scope>
    <source>
        <strain evidence="1 2">AMB_01</strain>
    </source>
</reference>
<dbReference type="EMBL" id="CP066744">
    <property type="protein sequence ID" value="QQK08130.1"/>
    <property type="molecule type" value="Genomic_DNA"/>
</dbReference>